<dbReference type="EMBL" id="CP042997">
    <property type="protein sequence ID" value="QEH32148.1"/>
    <property type="molecule type" value="Genomic_DNA"/>
</dbReference>
<evidence type="ECO:0000259" key="3">
    <source>
        <dbReference type="Pfam" id="PF04366"/>
    </source>
</evidence>
<evidence type="ECO:0000256" key="2">
    <source>
        <dbReference type="SAM" id="SignalP"/>
    </source>
</evidence>
<proteinExistence type="predicted"/>
<organism evidence="4 5">
    <name type="scientific">Aquisphaera giovannonii</name>
    <dbReference type="NCBI Taxonomy" id="406548"/>
    <lineage>
        <taxon>Bacteria</taxon>
        <taxon>Pseudomonadati</taxon>
        <taxon>Planctomycetota</taxon>
        <taxon>Planctomycetia</taxon>
        <taxon>Isosphaerales</taxon>
        <taxon>Isosphaeraceae</taxon>
        <taxon>Aquisphaera</taxon>
    </lineage>
</organism>
<keyword evidence="5" id="KW-1185">Reference proteome</keyword>
<dbReference type="Proteomes" id="UP000324233">
    <property type="component" value="Chromosome"/>
</dbReference>
<feature type="chain" id="PRO_5022928080" description="Ysc84 actin-binding domain-containing protein" evidence="2">
    <location>
        <begin position="25"/>
        <end position="372"/>
    </location>
</feature>
<feature type="domain" description="Ysc84 actin-binding" evidence="3">
    <location>
        <begin position="103"/>
        <end position="228"/>
    </location>
</feature>
<dbReference type="GO" id="GO:0035091">
    <property type="term" value="F:phosphatidylinositol binding"/>
    <property type="evidence" value="ECO:0007669"/>
    <property type="project" value="TreeGrafter"/>
</dbReference>
<dbReference type="PANTHER" id="PTHR15629:SF2">
    <property type="entry name" value="SH3 DOMAIN-CONTAINING YSC84-LIKE PROTEIN 1"/>
    <property type="match status" value="1"/>
</dbReference>
<reference evidence="4 5" key="1">
    <citation type="submission" date="2019-08" db="EMBL/GenBank/DDBJ databases">
        <title>Deep-cultivation of Planctomycetes and their phenomic and genomic characterization uncovers novel biology.</title>
        <authorList>
            <person name="Wiegand S."/>
            <person name="Jogler M."/>
            <person name="Boedeker C."/>
            <person name="Pinto D."/>
            <person name="Vollmers J."/>
            <person name="Rivas-Marin E."/>
            <person name="Kohn T."/>
            <person name="Peeters S.H."/>
            <person name="Heuer A."/>
            <person name="Rast P."/>
            <person name="Oberbeckmann S."/>
            <person name="Bunk B."/>
            <person name="Jeske O."/>
            <person name="Meyerdierks A."/>
            <person name="Storesund J.E."/>
            <person name="Kallscheuer N."/>
            <person name="Luecker S."/>
            <person name="Lage O.M."/>
            <person name="Pohl T."/>
            <person name="Merkel B.J."/>
            <person name="Hornburger P."/>
            <person name="Mueller R.-W."/>
            <person name="Bruemmer F."/>
            <person name="Labrenz M."/>
            <person name="Spormann A.M."/>
            <person name="Op den Camp H."/>
            <person name="Overmann J."/>
            <person name="Amann R."/>
            <person name="Jetten M.S.M."/>
            <person name="Mascher T."/>
            <person name="Medema M.H."/>
            <person name="Devos D.P."/>
            <person name="Kaster A.-K."/>
            <person name="Ovreas L."/>
            <person name="Rohde M."/>
            <person name="Galperin M.Y."/>
            <person name="Jogler C."/>
        </authorList>
    </citation>
    <scope>NUCLEOTIDE SEQUENCE [LARGE SCALE GENOMIC DNA]</scope>
    <source>
        <strain evidence="4 5">OJF2</strain>
    </source>
</reference>
<gene>
    <name evidence="4" type="ORF">OJF2_06170</name>
</gene>
<protein>
    <recommendedName>
        <fullName evidence="3">Ysc84 actin-binding domain-containing protein</fullName>
    </recommendedName>
</protein>
<dbReference type="RefSeq" id="WP_148591120.1">
    <property type="nucleotide sequence ID" value="NZ_CP042997.1"/>
</dbReference>
<dbReference type="CDD" id="cd11524">
    <property type="entry name" value="SYLF"/>
    <property type="match status" value="1"/>
</dbReference>
<accession>A0A5B9VV40</accession>
<dbReference type="Pfam" id="PF04366">
    <property type="entry name" value="Ysc84"/>
    <property type="match status" value="1"/>
</dbReference>
<evidence type="ECO:0000313" key="5">
    <source>
        <dbReference type="Proteomes" id="UP000324233"/>
    </source>
</evidence>
<dbReference type="PANTHER" id="PTHR15629">
    <property type="entry name" value="SH3YL1 PROTEIN"/>
    <property type="match status" value="1"/>
</dbReference>
<dbReference type="AlphaFoldDB" id="A0A5B9VV40"/>
<dbReference type="InterPro" id="IPR007461">
    <property type="entry name" value="Ysc84_actin-binding"/>
</dbReference>
<dbReference type="KEGG" id="agv:OJF2_06170"/>
<name>A0A5B9VV40_9BACT</name>
<dbReference type="OrthoDB" id="9782434at2"/>
<keyword evidence="2" id="KW-0732">Signal</keyword>
<feature type="signal peptide" evidence="2">
    <location>
        <begin position="1"/>
        <end position="24"/>
    </location>
</feature>
<evidence type="ECO:0000313" key="4">
    <source>
        <dbReference type="EMBL" id="QEH32148.1"/>
    </source>
</evidence>
<dbReference type="InterPro" id="IPR051702">
    <property type="entry name" value="SH3_domain_YSC84-like"/>
</dbReference>
<sequence precursor="true">MRRSTTLYVALACLPATLAAPAMAQKPSPETTVSKSVLALSDITRDARTGMPQLVMRKAHAIAVFPDMFKMGFIFGVRGGRGVLLVRQPDGSWSSPVFLHLFGGSFGAQAGAQSTDLVLVFQSPRGLERFLKGKGKMTLGMDVGVAAGPTGKRFEAATDVALKSEILSYSNSRGIFAGVSAEGGTLQVDWKANTLYYGQPASPGAILAINSTLPVPASALPLKELLAEKTAMPARIAVRPKASPVIVSGGDTILDDEDATIRLEPEAPASAARPAPPRQAPKPRARPAAPADSPDDLDAIPSTPRPTKRPAPARPNDEDLPEAAPGPAIDSDVPAASAGKKPKPRPSTPTPATDDVEVPALEAPKTATRPGA</sequence>
<feature type="region of interest" description="Disordered" evidence="1">
    <location>
        <begin position="265"/>
        <end position="372"/>
    </location>
</feature>
<evidence type="ECO:0000256" key="1">
    <source>
        <dbReference type="SAM" id="MobiDB-lite"/>
    </source>
</evidence>